<reference evidence="2" key="1">
    <citation type="journal article" date="2021" name="Syst. Appl. Microbiol.">
        <title>Roseomonas hellenica sp. nov., isolated from roots of wild-growing Alkanna tinctoria.</title>
        <authorList>
            <person name="Rat A."/>
            <person name="Naranjo H.D."/>
            <person name="Lebbe L."/>
            <person name="Cnockaert M."/>
            <person name="Krigas N."/>
            <person name="Grigoriadou K."/>
            <person name="Maloupa E."/>
            <person name="Willems A."/>
        </authorList>
    </citation>
    <scope>NUCLEOTIDE SEQUENCE [LARGE SCALE GENOMIC DNA]</scope>
    <source>
        <strain evidence="2">LMG 31159</strain>
    </source>
</reference>
<accession>A0ABS5ECG0</accession>
<keyword evidence="2" id="KW-1185">Reference proteome</keyword>
<evidence type="ECO:0000313" key="1">
    <source>
        <dbReference type="EMBL" id="MBR0648701.1"/>
    </source>
</evidence>
<sequence length="180" mass="19990">MDASRRNHPTIDDMRLLPIGQVIDLPAEHLALLQEEARSRLDIAKRALDWIEGAIAMRYEQRAIGARAAAGKDTGTVRFMDGTVEIAADLPKKVEWDQRRLAALTEQIRTGGEDPGEYVEVSFKVAERAYAAWPERIRAAFEPARTVRTGRATYRLTILSETALRDSPHAGGVIPMQGGR</sequence>
<dbReference type="Proteomes" id="UP000698752">
    <property type="component" value="Unassembled WGS sequence"/>
</dbReference>
<evidence type="ECO:0000313" key="2">
    <source>
        <dbReference type="Proteomes" id="UP000698752"/>
    </source>
</evidence>
<comment type="caution">
    <text evidence="1">The sequence shown here is derived from an EMBL/GenBank/DDBJ whole genome shotgun (WGS) entry which is preliminary data.</text>
</comment>
<name>A0ABS5ECG0_9PROT</name>
<organism evidence="1 2">
    <name type="scientific">Neoroseomonas terrae</name>
    <dbReference type="NCBI Taxonomy" id="424799"/>
    <lineage>
        <taxon>Bacteria</taxon>
        <taxon>Pseudomonadati</taxon>
        <taxon>Pseudomonadota</taxon>
        <taxon>Alphaproteobacteria</taxon>
        <taxon>Acetobacterales</taxon>
        <taxon>Acetobacteraceae</taxon>
        <taxon>Neoroseomonas</taxon>
    </lineage>
</organism>
<protein>
    <submittedName>
        <fullName evidence="1">Uncharacterized protein</fullName>
    </submittedName>
</protein>
<dbReference type="RefSeq" id="WP_211866066.1">
    <property type="nucleotide sequence ID" value="NZ_JAAEDI010000003.1"/>
</dbReference>
<dbReference type="EMBL" id="JAAEDI010000003">
    <property type="protein sequence ID" value="MBR0648701.1"/>
    <property type="molecule type" value="Genomic_DNA"/>
</dbReference>
<proteinExistence type="predicted"/>
<gene>
    <name evidence="1" type="ORF">GXW78_03445</name>
</gene>